<gene>
    <name evidence="1" type="ORF">GH811_17485</name>
</gene>
<keyword evidence="2" id="KW-1185">Reference proteome</keyword>
<accession>A0ABR6Z2B7</accession>
<dbReference type="EMBL" id="WJBE01000026">
    <property type="protein sequence ID" value="MBC3901395.1"/>
    <property type="molecule type" value="Genomic_DNA"/>
</dbReference>
<sequence>MNKKEAIMILAVLKAAYPAGYRDMSQEDNITLVNLWARVFADWSYEDVNNAVDAVIVTNKTNFPPSPGLVMDRLIKNTSAPEMTEMEAWGLVYKAIKNSAWHAEEEFRKLPRTIQCSVSPGLLQSWASMPPDTVQSVIQSNFMRTFRSKKEQQHELKALPESVKNTILELSEGMGA</sequence>
<dbReference type="Gene3D" id="1.10.8.200">
    <property type="entry name" value="Replisome organizer (g39p helicase loader/inhibitor protein)"/>
    <property type="match status" value="1"/>
</dbReference>
<proteinExistence type="predicted"/>
<organism evidence="1 2">
    <name type="scientific">Acetobacterium malicum</name>
    <dbReference type="NCBI Taxonomy" id="52692"/>
    <lineage>
        <taxon>Bacteria</taxon>
        <taxon>Bacillati</taxon>
        <taxon>Bacillota</taxon>
        <taxon>Clostridia</taxon>
        <taxon>Eubacteriales</taxon>
        <taxon>Eubacteriaceae</taxon>
        <taxon>Acetobacterium</taxon>
    </lineage>
</organism>
<reference evidence="1 2" key="1">
    <citation type="journal article" date="2020" name="mSystems">
        <title>Defining Genomic and Predicted Metabolic Features of the Acetobacterium Genus.</title>
        <authorList>
            <person name="Ross D.E."/>
            <person name="Marshall C.W."/>
            <person name="Gulliver D."/>
            <person name="May H.D."/>
            <person name="Norman R.S."/>
        </authorList>
    </citation>
    <scope>NUCLEOTIDE SEQUENCE [LARGE SCALE GENOMIC DNA]</scope>
    <source>
        <strain evidence="1 2">DSM 4132</strain>
    </source>
</reference>
<comment type="caution">
    <text evidence="1">The sequence shown here is derived from an EMBL/GenBank/DDBJ whole genome shotgun (WGS) entry which is preliminary data.</text>
</comment>
<name>A0ABR6Z2B7_9FIRM</name>
<evidence type="ECO:0000313" key="2">
    <source>
        <dbReference type="Proteomes" id="UP000622405"/>
    </source>
</evidence>
<dbReference type="RefSeq" id="WP_186895447.1">
    <property type="nucleotide sequence ID" value="NZ_WJBE01000026.1"/>
</dbReference>
<evidence type="ECO:0008006" key="3">
    <source>
        <dbReference type="Google" id="ProtNLM"/>
    </source>
</evidence>
<dbReference type="Proteomes" id="UP000622405">
    <property type="component" value="Unassembled WGS sequence"/>
</dbReference>
<protein>
    <recommendedName>
        <fullName evidence="3">Replicative helicase inhibitor G39P N-terminal domain-containing protein</fullName>
    </recommendedName>
</protein>
<evidence type="ECO:0000313" key="1">
    <source>
        <dbReference type="EMBL" id="MBC3901395.1"/>
    </source>
</evidence>